<dbReference type="InterPro" id="IPR018313">
    <property type="entry name" value="SBP_3_CS"/>
</dbReference>
<dbReference type="SMART" id="SM00062">
    <property type="entry name" value="PBPb"/>
    <property type="match status" value="1"/>
</dbReference>
<feature type="chain" id="PRO_5007810387" evidence="5">
    <location>
        <begin position="34"/>
        <end position="289"/>
    </location>
</feature>
<dbReference type="PROSITE" id="PS01039">
    <property type="entry name" value="SBP_BACTERIAL_3"/>
    <property type="match status" value="1"/>
</dbReference>
<dbReference type="RefSeq" id="WP_244164066.1">
    <property type="nucleotide sequence ID" value="NZ_FCOC02000008.1"/>
</dbReference>
<comment type="subcellular location">
    <subcellularLocation>
        <location evidence="1">Cell envelope</location>
    </subcellularLocation>
</comment>
<feature type="domain" description="Solute-binding protein family 3/N-terminal" evidence="6">
    <location>
        <begin position="45"/>
        <end position="275"/>
    </location>
</feature>
<protein>
    <submittedName>
        <fullName evidence="7">Extracellular solute-binding protein</fullName>
    </submittedName>
</protein>
<proteinExistence type="inferred from homology"/>
<evidence type="ECO:0000313" key="8">
    <source>
        <dbReference type="Proteomes" id="UP000054893"/>
    </source>
</evidence>
<dbReference type="PANTHER" id="PTHR35936">
    <property type="entry name" value="MEMBRANE-BOUND LYTIC MUREIN TRANSGLYCOSYLASE F"/>
    <property type="match status" value="1"/>
</dbReference>
<dbReference type="GO" id="GO:0030313">
    <property type="term" value="C:cell envelope"/>
    <property type="evidence" value="ECO:0007669"/>
    <property type="project" value="UniProtKB-SubCell"/>
</dbReference>
<dbReference type="EMBL" id="FCOC02000008">
    <property type="protein sequence ID" value="SAL32642.1"/>
    <property type="molecule type" value="Genomic_DNA"/>
</dbReference>
<evidence type="ECO:0000259" key="6">
    <source>
        <dbReference type="SMART" id="SM00062"/>
    </source>
</evidence>
<evidence type="ECO:0000256" key="4">
    <source>
        <dbReference type="RuleBase" id="RU003744"/>
    </source>
</evidence>
<sequence>MKKLNPMRAVSNLMTVCLSACLLTCLFASGANAQALPDAIMKSKVIKVAVNSIYPPMEYKDPESGDLVGFDIDLGNAIAKQLGVKLDWQESAFEQLLPSLATGRVDMILSGLSDVPGRRDTADFLDYLNSGAQFYILASRANEIRQATDLCGKPVGTSRSTSFPADTTAWSAKHCEGASKAAIDVAGTEDTSAARLQLKQGRIAAGVQGSETLPYVMKLEPNTYKPIGEPFATSPEGIAFAKSNARLRDAVLGALNTLIANGTYAAIAVKWNLQSSAVRQITLNGTTLR</sequence>
<reference evidence="7 8" key="1">
    <citation type="submission" date="2016-01" db="EMBL/GenBank/DDBJ databases">
        <authorList>
            <person name="Oliw E.H."/>
        </authorList>
    </citation>
    <scope>NUCLEOTIDE SEQUENCE [LARGE SCALE GENOMIC DNA]</scope>
    <source>
        <strain evidence="7">LMG 22029</strain>
    </source>
</reference>
<dbReference type="Pfam" id="PF00497">
    <property type="entry name" value="SBP_bac_3"/>
    <property type="match status" value="1"/>
</dbReference>
<evidence type="ECO:0000256" key="3">
    <source>
        <dbReference type="ARBA" id="ARBA00022729"/>
    </source>
</evidence>
<name>A0A158GKT5_CABSO</name>
<dbReference type="Proteomes" id="UP000054893">
    <property type="component" value="Unassembled WGS sequence"/>
</dbReference>
<evidence type="ECO:0000256" key="2">
    <source>
        <dbReference type="ARBA" id="ARBA00010333"/>
    </source>
</evidence>
<dbReference type="Gene3D" id="3.40.190.10">
    <property type="entry name" value="Periplasmic binding protein-like II"/>
    <property type="match status" value="2"/>
</dbReference>
<accession>A0A158GKT5</accession>
<dbReference type="PANTHER" id="PTHR35936:SF17">
    <property type="entry name" value="ARGININE-BINDING EXTRACELLULAR PROTEIN ARTP"/>
    <property type="match status" value="1"/>
</dbReference>
<dbReference type="AlphaFoldDB" id="A0A158GKT5"/>
<dbReference type="InterPro" id="IPR001638">
    <property type="entry name" value="Solute-binding_3/MltF_N"/>
</dbReference>
<comment type="similarity">
    <text evidence="2 4">Belongs to the bacterial solute-binding protein 3 family.</text>
</comment>
<feature type="signal peptide" evidence="5">
    <location>
        <begin position="1"/>
        <end position="33"/>
    </location>
</feature>
<gene>
    <name evidence="7" type="ORF">AWB64_03019</name>
</gene>
<dbReference type="SUPFAM" id="SSF53850">
    <property type="entry name" value="Periplasmic binding protein-like II"/>
    <property type="match status" value="1"/>
</dbReference>
<evidence type="ECO:0000313" key="7">
    <source>
        <dbReference type="EMBL" id="SAL32642.1"/>
    </source>
</evidence>
<organism evidence="7 8">
    <name type="scientific">Caballeronia sordidicola</name>
    <name type="common">Burkholderia sordidicola</name>
    <dbReference type="NCBI Taxonomy" id="196367"/>
    <lineage>
        <taxon>Bacteria</taxon>
        <taxon>Pseudomonadati</taxon>
        <taxon>Pseudomonadota</taxon>
        <taxon>Betaproteobacteria</taxon>
        <taxon>Burkholderiales</taxon>
        <taxon>Burkholderiaceae</taxon>
        <taxon>Caballeronia</taxon>
    </lineage>
</organism>
<keyword evidence="3 5" id="KW-0732">Signal</keyword>
<evidence type="ECO:0000256" key="1">
    <source>
        <dbReference type="ARBA" id="ARBA00004196"/>
    </source>
</evidence>
<dbReference type="CDD" id="cd01004">
    <property type="entry name" value="PBP2_MidA_like"/>
    <property type="match status" value="1"/>
</dbReference>
<evidence type="ECO:0000256" key="5">
    <source>
        <dbReference type="SAM" id="SignalP"/>
    </source>
</evidence>